<feature type="region of interest" description="Disordered" evidence="2">
    <location>
        <begin position="386"/>
        <end position="424"/>
    </location>
</feature>
<name>A0ABV7ADG2_9RHOB</name>
<dbReference type="Gene3D" id="1.10.443.10">
    <property type="entry name" value="Intergrase catalytic core"/>
    <property type="match status" value="1"/>
</dbReference>
<evidence type="ECO:0000256" key="1">
    <source>
        <dbReference type="ARBA" id="ARBA00023172"/>
    </source>
</evidence>
<proteinExistence type="predicted"/>
<reference evidence="5" key="1">
    <citation type="journal article" date="2019" name="Int. J. Syst. Evol. Microbiol.">
        <title>The Global Catalogue of Microorganisms (GCM) 10K type strain sequencing project: providing services to taxonomists for standard genome sequencing and annotation.</title>
        <authorList>
            <consortium name="The Broad Institute Genomics Platform"/>
            <consortium name="The Broad Institute Genome Sequencing Center for Infectious Disease"/>
            <person name="Wu L."/>
            <person name="Ma J."/>
        </authorList>
    </citation>
    <scope>NUCLEOTIDE SEQUENCE [LARGE SCALE GENOMIC DNA]</scope>
    <source>
        <strain evidence="5">KCTC 62192</strain>
    </source>
</reference>
<dbReference type="InterPro" id="IPR002104">
    <property type="entry name" value="Integrase_catalytic"/>
</dbReference>
<keyword evidence="5" id="KW-1185">Reference proteome</keyword>
<evidence type="ECO:0000313" key="4">
    <source>
        <dbReference type="EMBL" id="MFC2967343.1"/>
    </source>
</evidence>
<evidence type="ECO:0000256" key="2">
    <source>
        <dbReference type="SAM" id="MobiDB-lite"/>
    </source>
</evidence>
<evidence type="ECO:0000313" key="5">
    <source>
        <dbReference type="Proteomes" id="UP001595443"/>
    </source>
</evidence>
<dbReference type="Pfam" id="PF00589">
    <property type="entry name" value="Phage_integrase"/>
    <property type="match status" value="1"/>
</dbReference>
<dbReference type="Proteomes" id="UP001595443">
    <property type="component" value="Unassembled WGS sequence"/>
</dbReference>
<dbReference type="EMBL" id="JBHRSK010000004">
    <property type="protein sequence ID" value="MFC2967343.1"/>
    <property type="molecule type" value="Genomic_DNA"/>
</dbReference>
<dbReference type="InterPro" id="IPR011010">
    <property type="entry name" value="DNA_brk_join_enz"/>
</dbReference>
<organism evidence="4 5">
    <name type="scientific">Acidimangrovimonas pyrenivorans</name>
    <dbReference type="NCBI Taxonomy" id="2030798"/>
    <lineage>
        <taxon>Bacteria</taxon>
        <taxon>Pseudomonadati</taxon>
        <taxon>Pseudomonadota</taxon>
        <taxon>Alphaproteobacteria</taxon>
        <taxon>Rhodobacterales</taxon>
        <taxon>Paracoccaceae</taxon>
        <taxon>Acidimangrovimonas</taxon>
    </lineage>
</organism>
<keyword evidence="1" id="KW-0233">DNA recombination</keyword>
<dbReference type="InterPro" id="IPR013762">
    <property type="entry name" value="Integrase-like_cat_sf"/>
</dbReference>
<feature type="compositionally biased region" description="Basic and acidic residues" evidence="2">
    <location>
        <begin position="395"/>
        <end position="414"/>
    </location>
</feature>
<dbReference type="SUPFAM" id="SSF56349">
    <property type="entry name" value="DNA breaking-rejoining enzymes"/>
    <property type="match status" value="1"/>
</dbReference>
<accession>A0ABV7ADG2</accession>
<sequence>MKTLEKVGRFSICEDRGKLYLRWWDAFAKKTKSQQLASTKLPAARKESKELIRVIMDPSETILPTSGSDPTFGELWLNYEAEKRQKISKERMRLLGNRLDLYYRPNLWQVRMSRMGPALRALVKLLNDKGLHPNTSYDIISSAYEVHALAHQAGLTGIHPGLKPSVSGTTAPADRTPKGRYLEFSEIGALIDAARNQHVLDQLLFALGTGARPGAIGALKLSQIDQELGVINLLGEGEIESNKRRPIVPITGPMKQIIERRMLSPGSGFLIEWGGDRAVASRNNTQVIQRLVKRAGIRNDGKIKANWYSIRRTLADWLNGRVSDAAISSVLGHFEISARDRSRLFEEGSPTTDIYKRRMLEPIYQVAEVLEAEWWPEIQKHTSLELKQLKQPSRRGQENKGKDENKSHVHDVQITRESPNYRVG</sequence>
<protein>
    <submittedName>
        <fullName evidence="4">Tyrosine-type recombinase/integrase</fullName>
    </submittedName>
</protein>
<dbReference type="PROSITE" id="PS51898">
    <property type="entry name" value="TYR_RECOMBINASE"/>
    <property type="match status" value="1"/>
</dbReference>
<evidence type="ECO:0000259" key="3">
    <source>
        <dbReference type="PROSITE" id="PS51898"/>
    </source>
</evidence>
<gene>
    <name evidence="4" type="ORF">ACFOES_04485</name>
</gene>
<comment type="caution">
    <text evidence="4">The sequence shown here is derived from an EMBL/GenBank/DDBJ whole genome shotgun (WGS) entry which is preliminary data.</text>
</comment>
<feature type="domain" description="Tyr recombinase" evidence="3">
    <location>
        <begin position="175"/>
        <end position="368"/>
    </location>
</feature>
<dbReference type="RefSeq" id="WP_377831979.1">
    <property type="nucleotide sequence ID" value="NZ_JBHRSK010000004.1"/>
</dbReference>